<dbReference type="Pfam" id="PF07059">
    <property type="entry name" value="EDR2_C"/>
    <property type="match status" value="1"/>
</dbReference>
<evidence type="ECO:0000313" key="7">
    <source>
        <dbReference type="Proteomes" id="UP000239757"/>
    </source>
</evidence>
<dbReference type="SUPFAM" id="SSF50729">
    <property type="entry name" value="PH domain-like"/>
    <property type="match status" value="1"/>
</dbReference>
<organism evidence="6 7">
    <name type="scientific">Gossypium barbadense</name>
    <name type="common">Sea Island cotton</name>
    <name type="synonym">Hibiscus barbadensis</name>
    <dbReference type="NCBI Taxonomy" id="3634"/>
    <lineage>
        <taxon>Eukaryota</taxon>
        <taxon>Viridiplantae</taxon>
        <taxon>Streptophyta</taxon>
        <taxon>Embryophyta</taxon>
        <taxon>Tracheophyta</taxon>
        <taxon>Spermatophyta</taxon>
        <taxon>Magnoliopsida</taxon>
        <taxon>eudicotyledons</taxon>
        <taxon>Gunneridae</taxon>
        <taxon>Pentapetalae</taxon>
        <taxon>rosids</taxon>
        <taxon>malvids</taxon>
        <taxon>Malvales</taxon>
        <taxon>Malvaceae</taxon>
        <taxon>Malvoideae</taxon>
        <taxon>Gossypium</taxon>
    </lineage>
</organism>
<feature type="domain" description="START" evidence="5">
    <location>
        <begin position="281"/>
        <end position="425"/>
    </location>
</feature>
<dbReference type="EMBL" id="KZ663096">
    <property type="protein sequence ID" value="PPS15846.1"/>
    <property type="molecule type" value="Genomic_DNA"/>
</dbReference>
<dbReference type="PROSITE" id="PS50003">
    <property type="entry name" value="PH_DOMAIN"/>
    <property type="match status" value="1"/>
</dbReference>
<dbReference type="CDD" id="cd00821">
    <property type="entry name" value="PH"/>
    <property type="match status" value="1"/>
</dbReference>
<feature type="compositionally biased region" description="Basic and acidic residues" evidence="3">
    <location>
        <begin position="521"/>
        <end position="531"/>
    </location>
</feature>
<feature type="region of interest" description="Disordered" evidence="3">
    <location>
        <begin position="521"/>
        <end position="542"/>
    </location>
</feature>
<feature type="region of interest" description="Disordered" evidence="3">
    <location>
        <begin position="790"/>
        <end position="817"/>
    </location>
</feature>
<evidence type="ECO:0000259" key="5">
    <source>
        <dbReference type="PROSITE" id="PS50848"/>
    </source>
</evidence>
<dbReference type="InterPro" id="IPR045096">
    <property type="entry name" value="EDR2-like"/>
</dbReference>
<dbReference type="PROSITE" id="PS50848">
    <property type="entry name" value="START"/>
    <property type="match status" value="1"/>
</dbReference>
<gene>
    <name evidence="6" type="ORF">GOBAR_AA04742</name>
</gene>
<dbReference type="InterPro" id="IPR002913">
    <property type="entry name" value="START_lipid-bd_dom"/>
</dbReference>
<evidence type="ECO:0000256" key="3">
    <source>
        <dbReference type="SAM" id="MobiDB-lite"/>
    </source>
</evidence>
<evidence type="ECO:0000259" key="4">
    <source>
        <dbReference type="PROSITE" id="PS50003"/>
    </source>
</evidence>
<accession>A0A2P5YJU3</accession>
<keyword evidence="2" id="KW-0256">Endoplasmic reticulum</keyword>
<evidence type="ECO:0000256" key="1">
    <source>
        <dbReference type="ARBA" id="ARBA00004240"/>
    </source>
</evidence>
<dbReference type="InterPro" id="IPR009769">
    <property type="entry name" value="EDR2_C"/>
</dbReference>
<evidence type="ECO:0000313" key="6">
    <source>
        <dbReference type="EMBL" id="PPS15846.1"/>
    </source>
</evidence>
<feature type="compositionally biased region" description="Polar residues" evidence="3">
    <location>
        <begin position="790"/>
        <end position="799"/>
    </location>
</feature>
<dbReference type="Pfam" id="PF01852">
    <property type="entry name" value="START"/>
    <property type="match status" value="1"/>
</dbReference>
<dbReference type="Pfam" id="PF00169">
    <property type="entry name" value="PH"/>
    <property type="match status" value="1"/>
</dbReference>
<dbReference type="GO" id="GO:0005783">
    <property type="term" value="C:endoplasmic reticulum"/>
    <property type="evidence" value="ECO:0007669"/>
    <property type="project" value="UniProtKB-SubCell"/>
</dbReference>
<dbReference type="Gene3D" id="2.30.29.30">
    <property type="entry name" value="Pleckstrin-homology domain (PH domain)/Phosphotyrosine-binding domain (PTB)"/>
    <property type="match status" value="1"/>
</dbReference>
<evidence type="ECO:0008006" key="8">
    <source>
        <dbReference type="Google" id="ProtNLM"/>
    </source>
</evidence>
<dbReference type="Proteomes" id="UP000239757">
    <property type="component" value="Unassembled WGS sequence"/>
</dbReference>
<dbReference type="AlphaFoldDB" id="A0A2P5YJU3"/>
<dbReference type="PANTHER" id="PTHR12136">
    <property type="entry name" value="ENHANCED DISEASE RESISTANCE-RELATED"/>
    <property type="match status" value="1"/>
</dbReference>
<dbReference type="InterPro" id="IPR023393">
    <property type="entry name" value="START-like_dom_sf"/>
</dbReference>
<name>A0A2P5YJU3_GOSBA</name>
<evidence type="ECO:0000256" key="2">
    <source>
        <dbReference type="ARBA" id="ARBA00022824"/>
    </source>
</evidence>
<feature type="domain" description="PH" evidence="4">
    <location>
        <begin position="7"/>
        <end position="115"/>
    </location>
</feature>
<reference evidence="6 7" key="1">
    <citation type="submission" date="2015-01" db="EMBL/GenBank/DDBJ databases">
        <title>Genome of allotetraploid Gossypium barbadense reveals genomic plasticity and fiber elongation in cotton evolution.</title>
        <authorList>
            <person name="Chen X."/>
            <person name="Liu X."/>
            <person name="Zhao B."/>
            <person name="Zheng H."/>
            <person name="Hu Y."/>
            <person name="Lu G."/>
            <person name="Yang C."/>
            <person name="Chen J."/>
            <person name="Shan C."/>
            <person name="Zhang L."/>
            <person name="Zhou Y."/>
            <person name="Wang L."/>
            <person name="Guo W."/>
            <person name="Bai Y."/>
            <person name="Ruan J."/>
            <person name="Shangguan X."/>
            <person name="Mao Y."/>
            <person name="Jiang J."/>
            <person name="Zhu Y."/>
            <person name="Lei J."/>
            <person name="Kang H."/>
            <person name="Chen S."/>
            <person name="He X."/>
            <person name="Wang R."/>
            <person name="Wang Y."/>
            <person name="Chen J."/>
            <person name="Wang L."/>
            <person name="Yu S."/>
            <person name="Wang B."/>
            <person name="Wei J."/>
            <person name="Song S."/>
            <person name="Lu X."/>
            <person name="Gao Z."/>
            <person name="Gu W."/>
            <person name="Deng X."/>
            <person name="Ma D."/>
            <person name="Wang S."/>
            <person name="Liang W."/>
            <person name="Fang L."/>
            <person name="Cai C."/>
            <person name="Zhu X."/>
            <person name="Zhou B."/>
            <person name="Zhang Y."/>
            <person name="Chen Z."/>
            <person name="Xu S."/>
            <person name="Zhu R."/>
            <person name="Wang S."/>
            <person name="Zhang T."/>
            <person name="Zhao G."/>
        </authorList>
    </citation>
    <scope>NUCLEOTIDE SEQUENCE [LARGE SCALE GENOMIC DNA]</scope>
    <source>
        <strain evidence="7">cv. Xinhai21</strain>
        <tissue evidence="6">Leaf</tissue>
    </source>
</reference>
<dbReference type="SMART" id="SM00233">
    <property type="entry name" value="PH"/>
    <property type="match status" value="1"/>
</dbReference>
<dbReference type="GO" id="GO:0008289">
    <property type="term" value="F:lipid binding"/>
    <property type="evidence" value="ECO:0007669"/>
    <property type="project" value="InterPro"/>
</dbReference>
<dbReference type="PANTHER" id="PTHR12136:SF103">
    <property type="entry name" value="PROTEIN ENHANCED DISEASE RESISTANCE 2-LIKE"/>
    <property type="match status" value="1"/>
</dbReference>
<dbReference type="SMART" id="SM00234">
    <property type="entry name" value="START"/>
    <property type="match status" value="1"/>
</dbReference>
<sequence>MGLSQNEAKMEGWLYTIRSNPLGLQFSRKRYFVLHNHVLRSFKANPISEKQEPVRSAVIDSCIRVIDNGRESINKKVFFIFTVYSILDGNNQIKLGASSSEEAAAWIRCLKDVALEEPPPCQAKNFVGSPTMTWPSLRTKKMMRMLSMCTELAFMSIDIDILELVSGTFPYMCLMYIYRLNSYTNRSESTWMKLRKNSVKWPFRSSVHAEATTSDVIAPSHWKIFGCQNGLRLFKEAKDRGSLGGVGFYCDTIHDCCAQIIFSVYSAEETSCSKLWDDDPAIMAVGVVDGTSEAIFLALMSLGPSRSEWDYCVYHGSLVECLDGHTDIIHKKLYSDWLPWGMKRRDLLLQRYWRREDDGTYVVLYHSVVHKKCPPQSGYVRAHLKSGGYVVTPVNQGQQSTVKHMLAIDWKLWKSYPRLSAARSLTILMLMRVAALRELFKAKQRNSSSICLSREWLRHIHLPQTEKPDDKTDTESDKSIEDNNLINNEVEQPASLHVSLSGLNEEPDEFFDVPEESEFSDYDHLESERPGEPSSELPPLNLHQPKLTSAASFVRKLHDLATQKKGYMNLQEVATEDTKLYCYGNSLRKDLTATLPSSWSPGNPSLFFIRGQNYLQDKQKIKANGALMQMVGADWLISEKREDNLGSRLGGIVQNHAAQGGPEFFFIVNFQIPGTPRYTLAMYFMMKSPLEDHTSLYKFVNGDDAYRNSRFKLIPHVSEGSWIVKQSVGKRGSLLCQTLEAQYFRGKNYMEVDVDVASSTVARSVCNLVIGYFSSMVLELAFVIQQPSTQSLSPATPSPSVGAPIVGTDTPDLLPGNTREELPETLLGTSRLNRVDLSKALVALP</sequence>
<proteinExistence type="predicted"/>
<dbReference type="Gene3D" id="3.30.530.20">
    <property type="match status" value="1"/>
</dbReference>
<dbReference type="SUPFAM" id="SSF55961">
    <property type="entry name" value="Bet v1-like"/>
    <property type="match status" value="1"/>
</dbReference>
<dbReference type="InterPro" id="IPR001849">
    <property type="entry name" value="PH_domain"/>
</dbReference>
<dbReference type="OrthoDB" id="9970435at2759"/>
<comment type="subcellular location">
    <subcellularLocation>
        <location evidence="1">Endoplasmic reticulum</location>
    </subcellularLocation>
</comment>
<dbReference type="InterPro" id="IPR011993">
    <property type="entry name" value="PH-like_dom_sf"/>
</dbReference>
<protein>
    <recommendedName>
        <fullName evidence="8">START domain-containing protein</fullName>
    </recommendedName>
</protein>
<dbReference type="CDD" id="cd00177">
    <property type="entry name" value="START"/>
    <property type="match status" value="1"/>
</dbReference>